<feature type="transmembrane region" description="Helical" evidence="4">
    <location>
        <begin position="31"/>
        <end position="57"/>
    </location>
</feature>
<evidence type="ECO:0000256" key="4">
    <source>
        <dbReference type="SAM" id="Phobius"/>
    </source>
</evidence>
<gene>
    <name evidence="5" type="ORF">CFP56_037454</name>
</gene>
<dbReference type="EMBL" id="PKMF04000070">
    <property type="protein sequence ID" value="KAK7852941.1"/>
    <property type="molecule type" value="Genomic_DNA"/>
</dbReference>
<dbReference type="AlphaFoldDB" id="A0AAW0LPQ4"/>
<keyword evidence="3" id="KW-0862">Zinc</keyword>
<protein>
    <submittedName>
        <fullName evidence="5">Uncharacterized protein</fullName>
    </submittedName>
</protein>
<accession>A0AAW0LPQ4</accession>
<dbReference type="PANTHER" id="PTHR46858">
    <property type="entry name" value="OS05G0521000 PROTEIN"/>
    <property type="match status" value="1"/>
</dbReference>
<keyword evidence="6" id="KW-1185">Reference proteome</keyword>
<keyword evidence="1" id="KW-0479">Metal-binding</keyword>
<reference evidence="5 6" key="1">
    <citation type="journal article" date="2018" name="Sci. Data">
        <title>The draft genome sequence of cork oak.</title>
        <authorList>
            <person name="Ramos A.M."/>
            <person name="Usie A."/>
            <person name="Barbosa P."/>
            <person name="Barros P.M."/>
            <person name="Capote T."/>
            <person name="Chaves I."/>
            <person name="Simoes F."/>
            <person name="Abreu I."/>
            <person name="Carrasquinho I."/>
            <person name="Faro C."/>
            <person name="Guimaraes J.B."/>
            <person name="Mendonca D."/>
            <person name="Nobrega F."/>
            <person name="Rodrigues L."/>
            <person name="Saibo N.J.M."/>
            <person name="Varela M.C."/>
            <person name="Egas C."/>
            <person name="Matos J."/>
            <person name="Miguel C.M."/>
            <person name="Oliveira M.M."/>
            <person name="Ricardo C.P."/>
            <person name="Goncalves S."/>
        </authorList>
    </citation>
    <scope>NUCLEOTIDE SEQUENCE [LARGE SCALE GENOMIC DNA]</scope>
    <source>
        <strain evidence="6">cv. HL8</strain>
    </source>
</reference>
<proteinExistence type="predicted"/>
<evidence type="ECO:0000256" key="3">
    <source>
        <dbReference type="ARBA" id="ARBA00022833"/>
    </source>
</evidence>
<organism evidence="5 6">
    <name type="scientific">Quercus suber</name>
    <name type="common">Cork oak</name>
    <dbReference type="NCBI Taxonomy" id="58331"/>
    <lineage>
        <taxon>Eukaryota</taxon>
        <taxon>Viridiplantae</taxon>
        <taxon>Streptophyta</taxon>
        <taxon>Embryophyta</taxon>
        <taxon>Tracheophyta</taxon>
        <taxon>Spermatophyta</taxon>
        <taxon>Magnoliopsida</taxon>
        <taxon>eudicotyledons</taxon>
        <taxon>Gunneridae</taxon>
        <taxon>Pentapetalae</taxon>
        <taxon>rosids</taxon>
        <taxon>fabids</taxon>
        <taxon>Fagales</taxon>
        <taxon>Fagaceae</taxon>
        <taxon>Quercus</taxon>
    </lineage>
</organism>
<dbReference type="GO" id="GO:0016567">
    <property type="term" value="P:protein ubiquitination"/>
    <property type="evidence" value="ECO:0007669"/>
    <property type="project" value="TreeGrafter"/>
</dbReference>
<sequence>MGAFSLDSQKKPELTLKIQGLFEDDIDEWCFAIAFVARLFIYAAVLALLAIVVFMIMRYLENLEDRRIEGEEGGTETNPLLIFNEENKTCPVCRRSIGKIRKLFAS</sequence>
<evidence type="ECO:0000313" key="5">
    <source>
        <dbReference type="EMBL" id="KAK7852941.1"/>
    </source>
</evidence>
<dbReference type="Proteomes" id="UP000237347">
    <property type="component" value="Unassembled WGS sequence"/>
</dbReference>
<evidence type="ECO:0000256" key="2">
    <source>
        <dbReference type="ARBA" id="ARBA00022771"/>
    </source>
</evidence>
<dbReference type="GO" id="GO:0008270">
    <property type="term" value="F:zinc ion binding"/>
    <property type="evidence" value="ECO:0007669"/>
    <property type="project" value="UniProtKB-KW"/>
</dbReference>
<name>A0AAW0LPQ4_QUESU</name>
<evidence type="ECO:0000256" key="1">
    <source>
        <dbReference type="ARBA" id="ARBA00022723"/>
    </source>
</evidence>
<keyword evidence="4" id="KW-0472">Membrane</keyword>
<keyword evidence="4" id="KW-1133">Transmembrane helix</keyword>
<keyword evidence="4" id="KW-0812">Transmembrane</keyword>
<keyword evidence="2" id="KW-0863">Zinc-finger</keyword>
<evidence type="ECO:0000313" key="6">
    <source>
        <dbReference type="Proteomes" id="UP000237347"/>
    </source>
</evidence>
<comment type="caution">
    <text evidence="5">The sequence shown here is derived from an EMBL/GenBank/DDBJ whole genome shotgun (WGS) entry which is preliminary data.</text>
</comment>
<dbReference type="PANTHER" id="PTHR46858:SF14">
    <property type="entry name" value="RING-TYPE DOMAIN-CONTAINING PROTEIN"/>
    <property type="match status" value="1"/>
</dbReference>
<dbReference type="GO" id="GO:0061630">
    <property type="term" value="F:ubiquitin protein ligase activity"/>
    <property type="evidence" value="ECO:0007669"/>
    <property type="project" value="TreeGrafter"/>
</dbReference>